<evidence type="ECO:0000313" key="2">
    <source>
        <dbReference type="EMBL" id="GAA6408316.1"/>
    </source>
</evidence>
<protein>
    <submittedName>
        <fullName evidence="2">Uncharacterized protein</fullName>
    </submittedName>
</protein>
<evidence type="ECO:0000256" key="1">
    <source>
        <dbReference type="SAM" id="Phobius"/>
    </source>
</evidence>
<proteinExistence type="predicted"/>
<accession>A0ABQ0BA27</accession>
<keyword evidence="1" id="KW-0472">Membrane</keyword>
<name>A0ABQ0BA27_9FIRM</name>
<feature type="transmembrane region" description="Helical" evidence="1">
    <location>
        <begin position="48"/>
        <end position="65"/>
    </location>
</feature>
<feature type="transmembrane region" description="Helical" evidence="1">
    <location>
        <begin position="177"/>
        <end position="194"/>
    </location>
</feature>
<feature type="transmembrane region" description="Helical" evidence="1">
    <location>
        <begin position="127"/>
        <end position="146"/>
    </location>
</feature>
<dbReference type="RefSeq" id="WP_104805433.1">
    <property type="nucleotide sequence ID" value="NZ_BAABYW010000001.1"/>
</dbReference>
<keyword evidence="1" id="KW-1133">Transmembrane helix</keyword>
<evidence type="ECO:0000313" key="3">
    <source>
        <dbReference type="Proteomes" id="UP001600943"/>
    </source>
</evidence>
<dbReference type="InterPro" id="IPR045708">
    <property type="entry name" value="DUF6064"/>
</dbReference>
<organism evidence="2 3">
    <name type="scientific">Blautia hominis</name>
    <dbReference type="NCBI Taxonomy" id="2025493"/>
    <lineage>
        <taxon>Bacteria</taxon>
        <taxon>Bacillati</taxon>
        <taxon>Bacillota</taxon>
        <taxon>Clostridia</taxon>
        <taxon>Lachnospirales</taxon>
        <taxon>Lachnospiraceae</taxon>
        <taxon>Blautia</taxon>
    </lineage>
</organism>
<dbReference type="EMBL" id="BAABYW010000001">
    <property type="protein sequence ID" value="GAA6408316.1"/>
    <property type="molecule type" value="Genomic_DNA"/>
</dbReference>
<dbReference type="Proteomes" id="UP001600943">
    <property type="component" value="Unassembled WGS sequence"/>
</dbReference>
<feature type="transmembrane region" description="Helical" evidence="1">
    <location>
        <begin position="18"/>
        <end position="36"/>
    </location>
</feature>
<keyword evidence="1" id="KW-0812">Transmembrane</keyword>
<reference evidence="2 3" key="1">
    <citation type="submission" date="2024-04" db="EMBL/GenBank/DDBJ databases">
        <title>Defined microbial consortia suppress multidrug-resistant proinflammatory Enterobacteriaceae via ecological control.</title>
        <authorList>
            <person name="Furuichi M."/>
            <person name="Kawaguchi T."/>
            <person name="Pust M."/>
            <person name="Yasuma K."/>
            <person name="Plichta D."/>
            <person name="Hasegawa N."/>
            <person name="Ohya T."/>
            <person name="Bhattarai S."/>
            <person name="Sasajima S."/>
            <person name="Aoto Y."/>
            <person name="Tuganbaev T."/>
            <person name="Yaginuma M."/>
            <person name="Ueda M."/>
            <person name="Okahashi N."/>
            <person name="Amafuji K."/>
            <person name="Kiridooshi Y."/>
            <person name="Sugita K."/>
            <person name="Strazar M."/>
            <person name="Skelly A."/>
            <person name="Suda W."/>
            <person name="Hattori M."/>
            <person name="Nakamoto N."/>
            <person name="Caballero S."/>
            <person name="Norman J."/>
            <person name="Olle B."/>
            <person name="Tanoue T."/>
            <person name="Arita M."/>
            <person name="Bucci V."/>
            <person name="Atarashi K."/>
            <person name="Xavier R."/>
            <person name="Honda K."/>
        </authorList>
    </citation>
    <scope>NUCLEOTIDE SEQUENCE [LARGE SCALE GENOMIC DNA]</scope>
    <source>
        <strain evidence="3">k04-0078-D8-1</strain>
    </source>
</reference>
<feature type="transmembrane region" description="Helical" evidence="1">
    <location>
        <begin position="71"/>
        <end position="89"/>
    </location>
</feature>
<feature type="transmembrane region" description="Helical" evidence="1">
    <location>
        <begin position="101"/>
        <end position="121"/>
    </location>
</feature>
<keyword evidence="3" id="KW-1185">Reference proteome</keyword>
<gene>
    <name evidence="2" type="ORF">K040078D81_24330</name>
</gene>
<dbReference type="Pfam" id="PF19540">
    <property type="entry name" value="DUF6064"/>
    <property type="match status" value="1"/>
</dbReference>
<sequence>MDAQAFWNVIGNYNKQTWIIQIILFTFMLLAIMLSYMQKVKWAAKFSLGIVNLFIGIAFFAWYGTEPIQKFFALPLYLLCGGLFFYESWRNKEDMIKRPNLIQITLLLLYLLYPAVSILLGNSFPQMVTYIMPCPVISLSIAVYAGYKRKNKVLLTLLTIWGLTGIKSVIFNAYEDIILLIAGIYGVCILFKMYRTKSESY</sequence>
<comment type="caution">
    <text evidence="2">The sequence shown here is derived from an EMBL/GenBank/DDBJ whole genome shotgun (WGS) entry which is preliminary data.</text>
</comment>
<feature type="transmembrane region" description="Helical" evidence="1">
    <location>
        <begin position="153"/>
        <end position="171"/>
    </location>
</feature>